<dbReference type="PANTHER" id="PTHR43123">
    <property type="entry name" value="POLYSACCHARIDE DEACETYLASE-RELATED"/>
    <property type="match status" value="1"/>
</dbReference>
<dbReference type="EMBL" id="JAPDNT010000043">
    <property type="protein sequence ID" value="MCW3477628.1"/>
    <property type="molecule type" value="Genomic_DNA"/>
</dbReference>
<evidence type="ECO:0000313" key="2">
    <source>
        <dbReference type="Proteomes" id="UP001165679"/>
    </source>
</evidence>
<dbReference type="Gene3D" id="3.20.20.370">
    <property type="entry name" value="Glycoside hydrolase/deacetylase"/>
    <property type="match status" value="1"/>
</dbReference>
<organism evidence="1 2">
    <name type="scientific">Limobrevibacterium gyesilva</name>
    <dbReference type="NCBI Taxonomy" id="2991712"/>
    <lineage>
        <taxon>Bacteria</taxon>
        <taxon>Pseudomonadati</taxon>
        <taxon>Pseudomonadota</taxon>
        <taxon>Alphaproteobacteria</taxon>
        <taxon>Acetobacterales</taxon>
        <taxon>Acetobacteraceae</taxon>
        <taxon>Limobrevibacterium</taxon>
    </lineage>
</organism>
<reference evidence="1" key="2">
    <citation type="submission" date="2022-10" db="EMBL/GenBank/DDBJ databases">
        <authorList>
            <person name="Trinh H.N."/>
        </authorList>
    </citation>
    <scope>NUCLEOTIDE SEQUENCE</scope>
    <source>
        <strain evidence="1">RN2-1</strain>
    </source>
</reference>
<comment type="caution">
    <text evidence="1">The sequence shown here is derived from an EMBL/GenBank/DDBJ whole genome shotgun (WGS) entry which is preliminary data.</text>
</comment>
<dbReference type="AlphaFoldDB" id="A0AA41YSP9"/>
<reference evidence="1" key="1">
    <citation type="submission" date="2022-09" db="EMBL/GenBank/DDBJ databases">
        <title>Rhodovastum sp. nov. RN2-1 isolated from soil in Seongnam, South Korea.</title>
        <authorList>
            <person name="Le N.T."/>
        </authorList>
    </citation>
    <scope>NUCLEOTIDE SEQUENCE</scope>
    <source>
        <strain evidence="1">RN2-1</strain>
    </source>
</reference>
<dbReference type="RefSeq" id="WP_264716585.1">
    <property type="nucleotide sequence ID" value="NZ_JAPDNT010000043.1"/>
</dbReference>
<protein>
    <submittedName>
        <fullName evidence="1">Polysaccharide deacetylase family protein</fullName>
    </submittedName>
</protein>
<dbReference type="GO" id="GO:0005975">
    <property type="term" value="P:carbohydrate metabolic process"/>
    <property type="evidence" value="ECO:0007669"/>
    <property type="project" value="InterPro"/>
</dbReference>
<accession>A0AA41YSP9</accession>
<dbReference type="Proteomes" id="UP001165679">
    <property type="component" value="Unassembled WGS sequence"/>
</dbReference>
<name>A0AA41YSP9_9PROT</name>
<gene>
    <name evidence="1" type="ORF">OL599_24005</name>
</gene>
<evidence type="ECO:0000313" key="1">
    <source>
        <dbReference type="EMBL" id="MCW3477628.1"/>
    </source>
</evidence>
<proteinExistence type="predicted"/>
<dbReference type="InterPro" id="IPR011330">
    <property type="entry name" value="Glyco_hydro/deAcase_b/a-brl"/>
</dbReference>
<dbReference type="SUPFAM" id="SSF88713">
    <property type="entry name" value="Glycoside hydrolase/deacetylase"/>
    <property type="match status" value="1"/>
</dbReference>
<sequence>MADPAKQPPVGEVRAPSMDHALYPYRTLAQGPRFAWPGGARIAFTVTLMLDYWEVAPPPEASRDPRVVSPLGNFFPDWLTWSQREYGNRVGIFRVLEALDRFGVVPSVALGVEAARRYPELVDECARRGAAFMAHGTHATRRITSRMSAADEQAFIAASRAAVQASVGRAPTGWCGQDFNESPRTPALLAEAGFSYVADWSNDDRPYLIGPGPVVSLPVQSEWNDLECMWLRRVSPRVWADGIAEGFAVLHGEGGAAFNLTLHPWIAGQAHRVRYLADALSRVLGRGGVWQATTDAVAQAARVQL</sequence>
<dbReference type="PANTHER" id="PTHR43123:SF4">
    <property type="entry name" value="POLYSACCHARIDE DEACETYLASE"/>
    <property type="match status" value="1"/>
</dbReference>
<keyword evidence="2" id="KW-1185">Reference proteome</keyword>